<dbReference type="GO" id="GO:0031411">
    <property type="term" value="C:gas vesicle"/>
    <property type="evidence" value="ECO:0007669"/>
    <property type="project" value="UniProtKB-SubCell"/>
</dbReference>
<dbReference type="Proteomes" id="UP000646308">
    <property type="component" value="Unassembled WGS sequence"/>
</dbReference>
<comment type="subcellular location">
    <subcellularLocation>
        <location evidence="2">Gas vesicle</location>
    </subcellularLocation>
</comment>
<dbReference type="GeneID" id="57690502"/>
<evidence type="ECO:0000256" key="3">
    <source>
        <dbReference type="ARBA" id="ARBA00035643"/>
    </source>
</evidence>
<sequence length="255" mass="29134">MAEEKEMGVYIFCGIQTEDDSNFGTVEVEGEERDTYLVRYKDAAFVAATVPMKIYSPNQENLMMHQSLVAKVMEEKESVIPVSFGNVFKSKEDVKILLEKLYPQFEKLFPEIKGKFELGLKVIGKQEYLESTVKSNANIQSMSKNVQGKSKDAGYFDRMKLGEATQKIIEGLRKDIEADIYKPLEKLSTAGRVNDPQGEKVLLNAAFLVDRNQDEKFDAKVNELYEKYQDKVDFKYTGPWPAYNFVNIRLNIEGS</sequence>
<dbReference type="EMBL" id="WMFL01000017">
    <property type="protein sequence ID" value="NJI01538.1"/>
    <property type="molecule type" value="Genomic_DNA"/>
</dbReference>
<dbReference type="EMBL" id="CP094809">
    <property type="protein sequence ID" value="UXU57266.1"/>
    <property type="molecule type" value="Genomic_DNA"/>
</dbReference>
<dbReference type="Proteomes" id="UP000195208">
    <property type="component" value="Unassembled WGS sequence"/>
</dbReference>
<dbReference type="eggNOG" id="COG2214">
    <property type="taxonomic scope" value="Bacteria"/>
</dbReference>
<reference evidence="4" key="2">
    <citation type="submission" date="2019-11" db="EMBL/GenBank/DDBJ databases">
        <title>Whole genome comparisons of Staphylococcus agnetis isolates from cattle and chickens.</title>
        <authorList>
            <person name="Rhoads D."/>
            <person name="Shwani A."/>
            <person name="Adkins P."/>
            <person name="Calcutt M."/>
            <person name="Middleton J."/>
        </authorList>
    </citation>
    <scope>NUCLEOTIDE SEQUENCE</scope>
    <source>
        <strain evidence="4">1387</strain>
    </source>
</reference>
<keyword evidence="1" id="KW-0304">Gas vesicle</keyword>
<evidence type="ECO:0000313" key="6">
    <source>
        <dbReference type="EMBL" id="UXU57266.1"/>
    </source>
</evidence>
<accession>A0A085UH92</accession>
<evidence type="ECO:0000313" key="5">
    <source>
        <dbReference type="EMBL" id="OTW31307.1"/>
    </source>
</evidence>
<gene>
    <name evidence="5" type="ORF">B9M88_05100</name>
    <name evidence="4" type="ORF">GLV84_01375</name>
    <name evidence="6" type="ORF">MUA95_00070</name>
</gene>
<name>A0A085UH92_9STAP</name>
<proteinExistence type="inferred from homology"/>
<dbReference type="PANTHER" id="PTHR36852">
    <property type="entry name" value="PROTEIN GVPL 2"/>
    <property type="match status" value="1"/>
</dbReference>
<dbReference type="Proteomes" id="UP001065705">
    <property type="component" value="Chromosome"/>
</dbReference>
<organism evidence="4 8">
    <name type="scientific">Staphylococcus agnetis</name>
    <dbReference type="NCBI Taxonomy" id="985762"/>
    <lineage>
        <taxon>Bacteria</taxon>
        <taxon>Bacillati</taxon>
        <taxon>Bacillota</taxon>
        <taxon>Bacilli</taxon>
        <taxon>Bacillales</taxon>
        <taxon>Staphylococcaceae</taxon>
        <taxon>Staphylococcus</taxon>
    </lineage>
</organism>
<dbReference type="RefSeq" id="WP_037565169.1">
    <property type="nucleotide sequence ID" value="NZ_CP009623.1"/>
</dbReference>
<keyword evidence="7" id="KW-1185">Reference proteome</keyword>
<dbReference type="Pfam" id="PF06386">
    <property type="entry name" value="GvpL_GvpF"/>
    <property type="match status" value="1"/>
</dbReference>
<dbReference type="OrthoDB" id="144737at2"/>
<reference evidence="6" key="3">
    <citation type="submission" date="2022-03" db="EMBL/GenBank/DDBJ databases">
        <title>Comparative Genomics of East African Camel-Associated Staphylococcaceae spp.: Diversity and Inheritance of Traits Involved in Host-Pathogen Interactions.</title>
        <authorList>
            <person name="Akarsu H."/>
            <person name="Liljander A."/>
            <person name="Younan M."/>
            <person name="Brodard I."/>
            <person name="Glucks I."/>
            <person name="Labroussaa F."/>
            <person name="Overesch G."/>
            <person name="Kuhnert P."/>
            <person name="Perreten V."/>
            <person name="Drexler J.F."/>
            <person name="Corman V.M."/>
            <person name="Falquet L."/>
            <person name="Jores J."/>
        </authorList>
    </citation>
    <scope>NUCLEOTIDE SEQUENCE</scope>
    <source>
        <strain evidence="6">IVB6197</strain>
    </source>
</reference>
<evidence type="ECO:0000256" key="1">
    <source>
        <dbReference type="ARBA" id="ARBA00022987"/>
    </source>
</evidence>
<dbReference type="KEGG" id="sagq:EP23_10005"/>
<dbReference type="InterPro" id="IPR009430">
    <property type="entry name" value="GvpL/GvpF"/>
</dbReference>
<dbReference type="EMBL" id="NEFX01000010">
    <property type="protein sequence ID" value="OTW31307.1"/>
    <property type="molecule type" value="Genomic_DNA"/>
</dbReference>
<evidence type="ECO:0000313" key="8">
    <source>
        <dbReference type="Proteomes" id="UP000646308"/>
    </source>
</evidence>
<evidence type="ECO:0000313" key="4">
    <source>
        <dbReference type="EMBL" id="NJI01538.1"/>
    </source>
</evidence>
<dbReference type="PANTHER" id="PTHR36852:SF1">
    <property type="entry name" value="PROTEIN GVPL 2"/>
    <property type="match status" value="1"/>
</dbReference>
<protein>
    <submittedName>
        <fullName evidence="4">Gas vesicle protein GvpF</fullName>
    </submittedName>
    <submittedName>
        <fullName evidence="6">GvpL/GvpF family gas vesicle protein</fullName>
    </submittedName>
</protein>
<reference evidence="5 7" key="1">
    <citation type="submission" date="2017-04" db="EMBL/GenBank/DDBJ databases">
        <title>Staphylococcus agnetis, a potential pathogen in the broiler production.</title>
        <authorList>
            <person name="Poulsen L."/>
        </authorList>
    </citation>
    <scope>NUCLEOTIDE SEQUENCE [LARGE SCALE GENOMIC DNA]</scope>
    <source>
        <strain evidence="5 7">723_310714_2_2_spleen</strain>
    </source>
</reference>
<dbReference type="AlphaFoldDB" id="A0A085UH92"/>
<dbReference type="GO" id="GO:0031412">
    <property type="term" value="P:gas vesicle organization"/>
    <property type="evidence" value="ECO:0007669"/>
    <property type="project" value="InterPro"/>
</dbReference>
<evidence type="ECO:0000313" key="7">
    <source>
        <dbReference type="Proteomes" id="UP000195208"/>
    </source>
</evidence>
<comment type="similarity">
    <text evidence="3">Belongs to the gas vesicle GvpF/GvpL family.</text>
</comment>
<evidence type="ECO:0000256" key="2">
    <source>
        <dbReference type="ARBA" id="ARBA00035108"/>
    </source>
</evidence>